<evidence type="ECO:0000259" key="14">
    <source>
        <dbReference type="PROSITE" id="PS50109"/>
    </source>
</evidence>
<dbReference type="CDD" id="cd17546">
    <property type="entry name" value="REC_hyHK_CKI1_RcsC-like"/>
    <property type="match status" value="1"/>
</dbReference>
<dbReference type="InterPro" id="IPR001789">
    <property type="entry name" value="Sig_transdc_resp-reg_receiver"/>
</dbReference>
<feature type="domain" description="Response regulatory" evidence="15">
    <location>
        <begin position="1021"/>
        <end position="1281"/>
    </location>
</feature>
<dbReference type="Pfam" id="PF02518">
    <property type="entry name" value="HATPase_c"/>
    <property type="match status" value="1"/>
</dbReference>
<dbReference type="Gene3D" id="1.10.287.130">
    <property type="match status" value="1"/>
</dbReference>
<feature type="domain" description="Histidine kinase" evidence="14">
    <location>
        <begin position="700"/>
        <end position="930"/>
    </location>
</feature>
<keyword evidence="3" id="KW-0716">Sensory transduction</keyword>
<dbReference type="PRINTS" id="PR01033">
    <property type="entry name" value="PHYTOCHROME"/>
</dbReference>
<dbReference type="Gene3D" id="3.30.450.40">
    <property type="match status" value="1"/>
</dbReference>
<dbReference type="InterPro" id="IPR016132">
    <property type="entry name" value="Phyto_chromo_attachment"/>
</dbReference>
<keyword evidence="9" id="KW-0902">Two-component regulatory system</keyword>
<dbReference type="InterPro" id="IPR003594">
    <property type="entry name" value="HATPase_dom"/>
</dbReference>
<evidence type="ECO:0000256" key="2">
    <source>
        <dbReference type="ARBA" id="ARBA00022553"/>
    </source>
</evidence>
<keyword evidence="1" id="KW-0600">Photoreceptor protein</keyword>
<dbReference type="Pfam" id="PF01590">
    <property type="entry name" value="GAF"/>
    <property type="match status" value="1"/>
</dbReference>
<organism evidence="16 17">
    <name type="scientific">Amniculicola lignicola CBS 123094</name>
    <dbReference type="NCBI Taxonomy" id="1392246"/>
    <lineage>
        <taxon>Eukaryota</taxon>
        <taxon>Fungi</taxon>
        <taxon>Dikarya</taxon>
        <taxon>Ascomycota</taxon>
        <taxon>Pezizomycotina</taxon>
        <taxon>Dothideomycetes</taxon>
        <taxon>Pleosporomycetidae</taxon>
        <taxon>Pleosporales</taxon>
        <taxon>Amniculicolaceae</taxon>
        <taxon>Amniculicola</taxon>
    </lineage>
</organism>
<dbReference type="PANTHER" id="PTHR43065">
    <property type="entry name" value="SENSOR HISTIDINE KINASE"/>
    <property type="match status" value="1"/>
</dbReference>
<feature type="region of interest" description="Disordered" evidence="12">
    <location>
        <begin position="1150"/>
        <end position="1188"/>
    </location>
</feature>
<keyword evidence="7" id="KW-0067">ATP-binding</keyword>
<evidence type="ECO:0000256" key="3">
    <source>
        <dbReference type="ARBA" id="ARBA00022606"/>
    </source>
</evidence>
<feature type="region of interest" description="Disordered" evidence="12">
    <location>
        <begin position="1096"/>
        <end position="1119"/>
    </location>
</feature>
<dbReference type="InterPro" id="IPR011006">
    <property type="entry name" value="CheY-like_superfamily"/>
</dbReference>
<dbReference type="InterPro" id="IPR001294">
    <property type="entry name" value="Phytochrome"/>
</dbReference>
<dbReference type="GO" id="GO:0000155">
    <property type="term" value="F:phosphorelay sensor kinase activity"/>
    <property type="evidence" value="ECO:0007669"/>
    <property type="project" value="InterPro"/>
</dbReference>
<dbReference type="CDD" id="cd00082">
    <property type="entry name" value="HisKA"/>
    <property type="match status" value="1"/>
</dbReference>
<dbReference type="InterPro" id="IPR043150">
    <property type="entry name" value="Phytochrome_PHY_sf"/>
</dbReference>
<dbReference type="SUPFAM" id="SSF52172">
    <property type="entry name" value="CheY-like"/>
    <property type="match status" value="2"/>
</dbReference>
<dbReference type="SMART" id="SM00387">
    <property type="entry name" value="HATPase_c"/>
    <property type="match status" value="1"/>
</dbReference>
<keyword evidence="4" id="KW-0808">Transferase</keyword>
<feature type="compositionally biased region" description="Low complexity" evidence="12">
    <location>
        <begin position="940"/>
        <end position="954"/>
    </location>
</feature>
<dbReference type="InterPro" id="IPR003661">
    <property type="entry name" value="HisK_dim/P_dom"/>
</dbReference>
<dbReference type="Pfam" id="PF00512">
    <property type="entry name" value="HisKA"/>
    <property type="match status" value="1"/>
</dbReference>
<evidence type="ECO:0000256" key="6">
    <source>
        <dbReference type="ARBA" id="ARBA00022777"/>
    </source>
</evidence>
<dbReference type="SUPFAM" id="SSF55874">
    <property type="entry name" value="ATPase domain of HSP90 chaperone/DNA topoisomerase II/histidine kinase"/>
    <property type="match status" value="1"/>
</dbReference>
<dbReference type="PROSITE" id="PS50109">
    <property type="entry name" value="HIS_KIN"/>
    <property type="match status" value="1"/>
</dbReference>
<evidence type="ECO:0000256" key="5">
    <source>
        <dbReference type="ARBA" id="ARBA00022741"/>
    </source>
</evidence>
<dbReference type="GO" id="GO:0005524">
    <property type="term" value="F:ATP binding"/>
    <property type="evidence" value="ECO:0007669"/>
    <property type="project" value="UniProtKB-KW"/>
</dbReference>
<evidence type="ECO:0000256" key="7">
    <source>
        <dbReference type="ARBA" id="ARBA00022840"/>
    </source>
</evidence>
<evidence type="ECO:0000256" key="9">
    <source>
        <dbReference type="ARBA" id="ARBA00023012"/>
    </source>
</evidence>
<dbReference type="Gene3D" id="3.30.450.20">
    <property type="entry name" value="PAS domain"/>
    <property type="match status" value="1"/>
</dbReference>
<dbReference type="PANTHER" id="PTHR43065:SF10">
    <property type="entry name" value="PEROXIDE STRESS-ACTIVATED HISTIDINE KINASE MAK3"/>
    <property type="match status" value="1"/>
</dbReference>
<dbReference type="InterPro" id="IPR013654">
    <property type="entry name" value="PAS_2"/>
</dbReference>
<evidence type="ECO:0000256" key="12">
    <source>
        <dbReference type="SAM" id="MobiDB-lite"/>
    </source>
</evidence>
<keyword evidence="6" id="KW-0418">Kinase</keyword>
<accession>A0A6A5X347</accession>
<dbReference type="InterPro" id="IPR036097">
    <property type="entry name" value="HisK_dim/P_sf"/>
</dbReference>
<reference evidence="16" key="1">
    <citation type="journal article" date="2020" name="Stud. Mycol.">
        <title>101 Dothideomycetes genomes: a test case for predicting lifestyles and emergence of pathogens.</title>
        <authorList>
            <person name="Haridas S."/>
            <person name="Albert R."/>
            <person name="Binder M."/>
            <person name="Bloem J."/>
            <person name="Labutti K."/>
            <person name="Salamov A."/>
            <person name="Andreopoulos B."/>
            <person name="Baker S."/>
            <person name="Barry K."/>
            <person name="Bills G."/>
            <person name="Bluhm B."/>
            <person name="Cannon C."/>
            <person name="Castanera R."/>
            <person name="Culley D."/>
            <person name="Daum C."/>
            <person name="Ezra D."/>
            <person name="Gonzalez J."/>
            <person name="Henrissat B."/>
            <person name="Kuo A."/>
            <person name="Liang C."/>
            <person name="Lipzen A."/>
            <person name="Lutzoni F."/>
            <person name="Magnuson J."/>
            <person name="Mondo S."/>
            <person name="Nolan M."/>
            <person name="Ohm R."/>
            <person name="Pangilinan J."/>
            <person name="Park H.-J."/>
            <person name="Ramirez L."/>
            <person name="Alfaro M."/>
            <person name="Sun H."/>
            <person name="Tritt A."/>
            <person name="Yoshinaga Y."/>
            <person name="Zwiers L.-H."/>
            <person name="Turgeon B."/>
            <person name="Goodwin S."/>
            <person name="Spatafora J."/>
            <person name="Crous P."/>
            <person name="Grigoriev I."/>
        </authorList>
    </citation>
    <scope>NUCLEOTIDE SEQUENCE</scope>
    <source>
        <strain evidence="16">CBS 123094</strain>
    </source>
</reference>
<feature type="region of interest" description="Disordered" evidence="12">
    <location>
        <begin position="42"/>
        <end position="91"/>
    </location>
</feature>
<evidence type="ECO:0000256" key="10">
    <source>
        <dbReference type="ARBA" id="ARBA00023170"/>
    </source>
</evidence>
<dbReference type="Gene3D" id="3.30.565.10">
    <property type="entry name" value="Histidine kinase-like ATPase, C-terminal domain"/>
    <property type="match status" value="1"/>
</dbReference>
<dbReference type="GO" id="GO:0009584">
    <property type="term" value="P:detection of visible light"/>
    <property type="evidence" value="ECO:0007669"/>
    <property type="project" value="InterPro"/>
</dbReference>
<sequence>MERVFPIRCNVLEDSPHIEGNHQKQEIEHQRVVLVETPQSEISQASFRVPTHSPESGTTPGSNDAYQNELPWPSNFLSPFPPESRSSASSTSPLIYSEQCEYAFTDEHGHGVINAKRSTFTRCEDEPIQMPGAIQSHGMLVGLEMQEEAMVCRVVSENSEAICKYNPRRLLNTANFLLVFPAHQRLIFSSNARCVKRRFQSTRQSVEPKIFSVSFIDPDGRLVPTWCAMHYISGAHTLLICEFEIQALDSPSIRRPLGGDLPATPFASLPFGPLSSDPSDISSSFTTKSQPLHVTTDVFELFQGEGRTIEVLDVISQIQQQLSSQETTQGLLDTIVGIVKELTGFHRCMIYRFDDENNGEVVAELVEPKASSDSFRGLHFPSSDIPKQARDLYMISRVRVLFNIDHQPSRLICKSTADLDVGLDLTHSYLRAMSPVHIKYLGNMGVRSTLSVALQYNNKLWGLICCHSYGTFALRLPFPLREMCYWLGLSASNCLDRLLNEEKNRARRNLIARQLKFDPQIWLTGSSEEFLRIFGADFGFLVVQSEARTIGKLSSYAEAVTLMRYVCFRNFSTFFSTRNITADFPDLVYEPGFEHIAGLLVISLSREVGDFILLFKTSQIKEVHWAGKPNKISAKDGRLEPRNSFKKWTEVVRGTCKPWTDESIEAAAITKLIYGNFIDLWREKEVTSKESRMKRMLFLNLSHEVRTPLNHVVNCLELALEKPLDPSTREMLKTSHTASKSLIYVIDDLFHLTGPQSPAPPPVSASFDLHKAMDSTLDQLKVHALQKPLRFEVVKDLDFPKYVIGDLQRLQRAVTTLVENAIKFTDQGGVTIHLGVLSSAAKNCIILISIQDTGRGMAEKELEELFQDFEQVADETPDQTPEAIATEKGSGLGVGLALLARYVKHCGGQIRGTSAHGKGSLFSLEIPLCLVADPSDIPVSLSRGSTSSSGSGISQRDTHGSRRPTIVNLRYQTNIEHVQQFPGSIRRHSEVPDAGRAGFQFISPSALNVGTPEMEDSAPKVVLIADDNSVNLALLQKKLKKMGYEVQAGRDGQQAFDLYQKCRNTVHFVLMDLNMPIVGGVESTRMIRTIEGKCSTNASVSNSSDHTPKRPSSVSLQVPTEADPVSYVRRRLPSFCESISLGSTVLSDVRTPESVNGDAESPAQSDDQPFITRPATPPPTTDCPPLLKRPPLFRPEQSYFPLHYCDPPQQSESQVSPFQRECWSPAIPNISTRFKPRVPIFAVSASLNLYTQEGLAEAGFDGWLQKPVDFARLGLVLRGATDAGARAQAKYQCQDLKAGGWFE</sequence>
<evidence type="ECO:0000256" key="4">
    <source>
        <dbReference type="ARBA" id="ARBA00022679"/>
    </source>
</evidence>
<dbReference type="InterPro" id="IPR003018">
    <property type="entry name" value="GAF"/>
</dbReference>
<evidence type="ECO:0000313" key="17">
    <source>
        <dbReference type="Proteomes" id="UP000799779"/>
    </source>
</evidence>
<evidence type="ECO:0000256" key="11">
    <source>
        <dbReference type="PROSITE-ProRule" id="PRU00169"/>
    </source>
</evidence>
<gene>
    <name evidence="16" type="ORF">P154DRAFT_614721</name>
</gene>
<name>A0A6A5X347_9PLEO</name>
<feature type="domain" description="Phytochrome chromophore attachment site" evidence="13">
    <location>
        <begin position="327"/>
        <end position="489"/>
    </location>
</feature>
<keyword evidence="17" id="KW-1185">Reference proteome</keyword>
<dbReference type="Gene3D" id="3.40.50.2300">
    <property type="match status" value="1"/>
</dbReference>
<keyword evidence="10" id="KW-0675">Receptor</keyword>
<dbReference type="InterPro" id="IPR035965">
    <property type="entry name" value="PAS-like_dom_sf"/>
</dbReference>
<dbReference type="PROSITE" id="PS50046">
    <property type="entry name" value="PHYTOCHROME_2"/>
    <property type="match status" value="1"/>
</dbReference>
<dbReference type="InterPro" id="IPR036890">
    <property type="entry name" value="HATPase_C_sf"/>
</dbReference>
<dbReference type="OrthoDB" id="2015534at2759"/>
<feature type="compositionally biased region" description="Polar residues" evidence="12">
    <location>
        <begin position="1096"/>
        <end position="1118"/>
    </location>
</feature>
<dbReference type="Pfam" id="PF08446">
    <property type="entry name" value="PAS_2"/>
    <property type="match status" value="1"/>
</dbReference>
<feature type="modified residue" description="4-aspartylphosphate" evidence="11">
    <location>
        <position position="1072"/>
    </location>
</feature>
<dbReference type="GO" id="GO:0006355">
    <property type="term" value="P:regulation of DNA-templated transcription"/>
    <property type="evidence" value="ECO:0007669"/>
    <property type="project" value="InterPro"/>
</dbReference>
<evidence type="ECO:0000259" key="15">
    <source>
        <dbReference type="PROSITE" id="PS50110"/>
    </source>
</evidence>
<proteinExistence type="predicted"/>
<dbReference type="SUPFAM" id="SSF55785">
    <property type="entry name" value="PYP-like sensor domain (PAS domain)"/>
    <property type="match status" value="1"/>
</dbReference>
<dbReference type="Gene3D" id="3.30.450.270">
    <property type="match status" value="1"/>
</dbReference>
<keyword evidence="2 11" id="KW-0597">Phosphoprotein</keyword>
<evidence type="ECO:0000259" key="13">
    <source>
        <dbReference type="PROSITE" id="PS50046"/>
    </source>
</evidence>
<evidence type="ECO:0000256" key="1">
    <source>
        <dbReference type="ARBA" id="ARBA00022543"/>
    </source>
</evidence>
<evidence type="ECO:0000256" key="8">
    <source>
        <dbReference type="ARBA" id="ARBA00022991"/>
    </source>
</evidence>
<evidence type="ECO:0000313" key="16">
    <source>
        <dbReference type="EMBL" id="KAF2007328.1"/>
    </source>
</evidence>
<dbReference type="SMART" id="SM00448">
    <property type="entry name" value="REC"/>
    <property type="match status" value="1"/>
</dbReference>
<dbReference type="PROSITE" id="PS50110">
    <property type="entry name" value="RESPONSE_REGULATORY"/>
    <property type="match status" value="1"/>
</dbReference>
<keyword evidence="5" id="KW-0547">Nucleotide-binding</keyword>
<dbReference type="SUPFAM" id="SSF55781">
    <property type="entry name" value="GAF domain-like"/>
    <property type="match status" value="2"/>
</dbReference>
<protein>
    <submittedName>
        <fullName evidence="16">Uncharacterized protein</fullName>
    </submittedName>
</protein>
<dbReference type="EMBL" id="ML977557">
    <property type="protein sequence ID" value="KAF2007328.1"/>
    <property type="molecule type" value="Genomic_DNA"/>
</dbReference>
<keyword evidence="8" id="KW-0157">Chromophore</keyword>
<dbReference type="SUPFAM" id="SSF47384">
    <property type="entry name" value="Homodimeric domain of signal transducing histidine kinase"/>
    <property type="match status" value="1"/>
</dbReference>
<dbReference type="InterPro" id="IPR029016">
    <property type="entry name" value="GAF-like_dom_sf"/>
</dbReference>
<dbReference type="Pfam" id="PF00072">
    <property type="entry name" value="Response_reg"/>
    <property type="match status" value="1"/>
</dbReference>
<dbReference type="SMART" id="SM00388">
    <property type="entry name" value="HisKA"/>
    <property type="match status" value="1"/>
</dbReference>
<feature type="region of interest" description="Disordered" evidence="12">
    <location>
        <begin position="940"/>
        <end position="964"/>
    </location>
</feature>
<dbReference type="Pfam" id="PF00360">
    <property type="entry name" value="PHY"/>
    <property type="match status" value="1"/>
</dbReference>
<feature type="compositionally biased region" description="Polar residues" evidence="12">
    <location>
        <begin position="53"/>
        <end position="66"/>
    </location>
</feature>
<dbReference type="Proteomes" id="UP000799779">
    <property type="component" value="Unassembled WGS sequence"/>
</dbReference>
<dbReference type="GO" id="GO:0009881">
    <property type="term" value="F:photoreceptor activity"/>
    <property type="evidence" value="ECO:0007669"/>
    <property type="project" value="UniProtKB-KW"/>
</dbReference>
<dbReference type="InterPro" id="IPR005467">
    <property type="entry name" value="His_kinase_dom"/>
</dbReference>
<dbReference type="InterPro" id="IPR013515">
    <property type="entry name" value="Phytochrome_cen-reg"/>
</dbReference>